<dbReference type="InterPro" id="IPR000100">
    <property type="entry name" value="RNase_P"/>
</dbReference>
<keyword evidence="4 7" id="KW-0255">Endonuclease</keyword>
<dbReference type="GO" id="GO:0001682">
    <property type="term" value="P:tRNA 5'-leader removal"/>
    <property type="evidence" value="ECO:0007669"/>
    <property type="project" value="UniProtKB-UniRule"/>
</dbReference>
<dbReference type="PROSITE" id="PS00648">
    <property type="entry name" value="RIBONUCLEASE_P"/>
    <property type="match status" value="1"/>
</dbReference>
<keyword evidence="2 7" id="KW-0819">tRNA processing</keyword>
<sequence>MKGEVDSPFLLYFSFLMSEFSLSKNDRLCSRKAIGELFADGESFFVFPLKVVYRELSFEDGRPVKAAFSVSKRNFKRAVKRNYLKRLMRETYRLNKSELLRISVEKNVQLAIMFIYAGKELKDYAVVEKGMVKCLEKLCSILASKEVSADNKTSITFENKK</sequence>
<comment type="similarity">
    <text evidence="7">Belongs to the RnpA family.</text>
</comment>
<dbReference type="GO" id="GO:0000049">
    <property type="term" value="F:tRNA binding"/>
    <property type="evidence" value="ECO:0007669"/>
    <property type="project" value="UniProtKB-UniRule"/>
</dbReference>
<dbReference type="Pfam" id="PF00825">
    <property type="entry name" value="Ribonuclease_P"/>
    <property type="match status" value="1"/>
</dbReference>
<dbReference type="GO" id="GO:0042781">
    <property type="term" value="F:3'-tRNA processing endoribonuclease activity"/>
    <property type="evidence" value="ECO:0007669"/>
    <property type="project" value="TreeGrafter"/>
</dbReference>
<dbReference type="SUPFAM" id="SSF54211">
    <property type="entry name" value="Ribosomal protein S5 domain 2-like"/>
    <property type="match status" value="1"/>
</dbReference>
<protein>
    <recommendedName>
        <fullName evidence="7">Ribonuclease P protein component</fullName>
        <shortName evidence="7">RNase P protein</shortName>
        <shortName evidence="7">RNaseP protein</shortName>
        <ecNumber evidence="7">3.1.26.5</ecNumber>
    </recommendedName>
    <alternativeName>
        <fullName evidence="7">Protein C5</fullName>
    </alternativeName>
</protein>
<evidence type="ECO:0000256" key="7">
    <source>
        <dbReference type="HAMAP-Rule" id="MF_00227"/>
    </source>
</evidence>
<dbReference type="EMBL" id="RAPN01000001">
    <property type="protein sequence ID" value="RKD92185.1"/>
    <property type="molecule type" value="Genomic_DNA"/>
</dbReference>
<reference evidence="8 9" key="1">
    <citation type="submission" date="2018-09" db="EMBL/GenBank/DDBJ databases">
        <title>Genomic Encyclopedia of Archaeal and Bacterial Type Strains, Phase II (KMG-II): from individual species to whole genera.</title>
        <authorList>
            <person name="Goeker M."/>
        </authorList>
    </citation>
    <scope>NUCLEOTIDE SEQUENCE [LARGE SCALE GENOMIC DNA]</scope>
    <source>
        <strain evidence="8 9">DSM 27148</strain>
    </source>
</reference>
<keyword evidence="6 7" id="KW-0694">RNA-binding</keyword>
<comment type="function">
    <text evidence="1 7">RNaseP catalyzes the removal of the 5'-leader sequence from pre-tRNA to produce the mature 5'-terminus. It can also cleave other RNA substrates such as 4.5S RNA. The protein component plays an auxiliary but essential role in vivo by binding to the 5'-leader sequence and broadening the substrate specificity of the ribozyme.</text>
</comment>
<proteinExistence type="inferred from homology"/>
<evidence type="ECO:0000256" key="3">
    <source>
        <dbReference type="ARBA" id="ARBA00022722"/>
    </source>
</evidence>
<dbReference type="GO" id="GO:0030677">
    <property type="term" value="C:ribonuclease P complex"/>
    <property type="evidence" value="ECO:0007669"/>
    <property type="project" value="TreeGrafter"/>
</dbReference>
<comment type="subunit">
    <text evidence="7">Consists of a catalytic RNA component (M1 or rnpB) and a protein subunit.</text>
</comment>
<evidence type="ECO:0000256" key="2">
    <source>
        <dbReference type="ARBA" id="ARBA00022694"/>
    </source>
</evidence>
<name>A0A419W9N3_9BACT</name>
<evidence type="ECO:0000313" key="8">
    <source>
        <dbReference type="EMBL" id="RKD92185.1"/>
    </source>
</evidence>
<dbReference type="InterPro" id="IPR020568">
    <property type="entry name" value="Ribosomal_Su5_D2-typ_SF"/>
</dbReference>
<dbReference type="InterPro" id="IPR014721">
    <property type="entry name" value="Ribsml_uS5_D2-typ_fold_subgr"/>
</dbReference>
<keyword evidence="5 7" id="KW-0378">Hydrolase</keyword>
<evidence type="ECO:0000256" key="6">
    <source>
        <dbReference type="ARBA" id="ARBA00022884"/>
    </source>
</evidence>
<dbReference type="PANTHER" id="PTHR33992">
    <property type="entry name" value="RIBONUCLEASE P PROTEIN COMPONENT"/>
    <property type="match status" value="1"/>
</dbReference>
<evidence type="ECO:0000313" key="9">
    <source>
        <dbReference type="Proteomes" id="UP000283387"/>
    </source>
</evidence>
<dbReference type="EC" id="3.1.26.5" evidence="7"/>
<dbReference type="GO" id="GO:0004526">
    <property type="term" value="F:ribonuclease P activity"/>
    <property type="evidence" value="ECO:0007669"/>
    <property type="project" value="UniProtKB-UniRule"/>
</dbReference>
<keyword evidence="9" id="KW-1185">Reference proteome</keyword>
<dbReference type="AlphaFoldDB" id="A0A419W9N3"/>
<gene>
    <name evidence="7" type="primary">rnpA</name>
    <name evidence="8" type="ORF">BC643_2555</name>
</gene>
<dbReference type="HAMAP" id="MF_00227">
    <property type="entry name" value="RNase_P"/>
    <property type="match status" value="1"/>
</dbReference>
<evidence type="ECO:0000256" key="4">
    <source>
        <dbReference type="ARBA" id="ARBA00022759"/>
    </source>
</evidence>
<dbReference type="Proteomes" id="UP000283387">
    <property type="component" value="Unassembled WGS sequence"/>
</dbReference>
<dbReference type="PANTHER" id="PTHR33992:SF1">
    <property type="entry name" value="RIBONUCLEASE P PROTEIN COMPONENT"/>
    <property type="match status" value="1"/>
</dbReference>
<comment type="catalytic activity">
    <reaction evidence="7">
        <text>Endonucleolytic cleavage of RNA, removing 5'-extranucleotides from tRNA precursor.</text>
        <dbReference type="EC" id="3.1.26.5"/>
    </reaction>
</comment>
<evidence type="ECO:0000256" key="1">
    <source>
        <dbReference type="ARBA" id="ARBA00002663"/>
    </source>
</evidence>
<organism evidence="8 9">
    <name type="scientific">Mangrovibacterium diazotrophicum</name>
    <dbReference type="NCBI Taxonomy" id="1261403"/>
    <lineage>
        <taxon>Bacteria</taxon>
        <taxon>Pseudomonadati</taxon>
        <taxon>Bacteroidota</taxon>
        <taxon>Bacteroidia</taxon>
        <taxon>Marinilabiliales</taxon>
        <taxon>Prolixibacteraceae</taxon>
        <taxon>Mangrovibacterium</taxon>
    </lineage>
</organism>
<dbReference type="InterPro" id="IPR020539">
    <property type="entry name" value="RNase_P_CS"/>
</dbReference>
<keyword evidence="3 7" id="KW-0540">Nuclease</keyword>
<comment type="caution">
    <text evidence="8">The sequence shown here is derived from an EMBL/GenBank/DDBJ whole genome shotgun (WGS) entry which is preliminary data.</text>
</comment>
<accession>A0A419W9N3</accession>
<evidence type="ECO:0000256" key="5">
    <source>
        <dbReference type="ARBA" id="ARBA00022801"/>
    </source>
</evidence>
<dbReference type="Gene3D" id="3.30.230.10">
    <property type="match status" value="1"/>
</dbReference>